<gene>
    <name evidence="2" type="ORF">XELAEV_18026200mg</name>
</gene>
<reference evidence="3" key="1">
    <citation type="journal article" date="2016" name="Nature">
        <title>Genome evolution in the allotetraploid frog Xenopus laevis.</title>
        <authorList>
            <person name="Session A.M."/>
            <person name="Uno Y."/>
            <person name="Kwon T."/>
            <person name="Chapman J.A."/>
            <person name="Toyoda A."/>
            <person name="Takahashi S."/>
            <person name="Fukui A."/>
            <person name="Hikosaka A."/>
            <person name="Suzuki A."/>
            <person name="Kondo M."/>
            <person name="van Heeringen S.J."/>
            <person name="Quigley I."/>
            <person name="Heinz S."/>
            <person name="Ogino H."/>
            <person name="Ochi H."/>
            <person name="Hellsten U."/>
            <person name="Lyons J.B."/>
            <person name="Simakov O."/>
            <person name="Putnam N."/>
            <person name="Stites J."/>
            <person name="Kuroki Y."/>
            <person name="Tanaka T."/>
            <person name="Michiue T."/>
            <person name="Watanabe M."/>
            <person name="Bogdanovic O."/>
            <person name="Lister R."/>
            <person name="Georgiou G."/>
            <person name="Paranjpe S.S."/>
            <person name="van Kruijsbergen I."/>
            <person name="Shu S."/>
            <person name="Carlson J."/>
            <person name="Kinoshita T."/>
            <person name="Ohta Y."/>
            <person name="Mawaribuchi S."/>
            <person name="Jenkins J."/>
            <person name="Grimwood J."/>
            <person name="Schmutz J."/>
            <person name="Mitros T."/>
            <person name="Mozaffari S.V."/>
            <person name="Suzuki Y."/>
            <person name="Haramoto Y."/>
            <person name="Yamamoto T.S."/>
            <person name="Takagi C."/>
            <person name="Heald R."/>
            <person name="Miller K."/>
            <person name="Haudenschild C."/>
            <person name="Kitzman J."/>
            <person name="Nakayama T."/>
            <person name="Izutsu Y."/>
            <person name="Robert J."/>
            <person name="Fortriede J."/>
            <person name="Burns K."/>
            <person name="Lotay V."/>
            <person name="Karimi K."/>
            <person name="Yasuoka Y."/>
            <person name="Dichmann D.S."/>
            <person name="Flajnik M.F."/>
            <person name="Houston D.W."/>
            <person name="Shendure J."/>
            <person name="DuPasquier L."/>
            <person name="Vize P.D."/>
            <person name="Zorn A.M."/>
            <person name="Ito M."/>
            <person name="Marcotte E.M."/>
            <person name="Wallingford J.B."/>
            <person name="Ito Y."/>
            <person name="Asashima M."/>
            <person name="Ueno N."/>
            <person name="Matsuda Y."/>
            <person name="Veenstra G.J."/>
            <person name="Fujiyama A."/>
            <person name="Harland R.M."/>
            <person name="Taira M."/>
            <person name="Rokhsar D.S."/>
        </authorList>
    </citation>
    <scope>NUCLEOTIDE SEQUENCE [LARGE SCALE GENOMIC DNA]</scope>
    <source>
        <strain evidence="3">J</strain>
    </source>
</reference>
<accession>A0A974CV93</accession>
<feature type="transmembrane region" description="Helical" evidence="1">
    <location>
        <begin position="30"/>
        <end position="50"/>
    </location>
</feature>
<evidence type="ECO:0000313" key="3">
    <source>
        <dbReference type="Proteomes" id="UP000694892"/>
    </source>
</evidence>
<dbReference type="Proteomes" id="UP000694892">
    <property type="component" value="Chromosome 5L"/>
</dbReference>
<dbReference type="AlphaFoldDB" id="A0A974CV93"/>
<keyword evidence="1" id="KW-0812">Transmembrane</keyword>
<organism evidence="2 3">
    <name type="scientific">Xenopus laevis</name>
    <name type="common">African clawed frog</name>
    <dbReference type="NCBI Taxonomy" id="8355"/>
    <lineage>
        <taxon>Eukaryota</taxon>
        <taxon>Metazoa</taxon>
        <taxon>Chordata</taxon>
        <taxon>Craniata</taxon>
        <taxon>Vertebrata</taxon>
        <taxon>Euteleostomi</taxon>
        <taxon>Amphibia</taxon>
        <taxon>Batrachia</taxon>
        <taxon>Anura</taxon>
        <taxon>Pipoidea</taxon>
        <taxon>Pipidae</taxon>
        <taxon>Xenopodinae</taxon>
        <taxon>Xenopus</taxon>
        <taxon>Xenopus</taxon>
    </lineage>
</organism>
<keyword evidence="1" id="KW-0472">Membrane</keyword>
<keyword evidence="1" id="KW-1133">Transmembrane helix</keyword>
<proteinExistence type="predicted"/>
<dbReference type="PROSITE" id="PS51257">
    <property type="entry name" value="PROKAR_LIPOPROTEIN"/>
    <property type="match status" value="1"/>
</dbReference>
<evidence type="ECO:0000256" key="1">
    <source>
        <dbReference type="SAM" id="Phobius"/>
    </source>
</evidence>
<evidence type="ECO:0000313" key="2">
    <source>
        <dbReference type="EMBL" id="OCT79386.1"/>
    </source>
</evidence>
<protein>
    <submittedName>
        <fullName evidence="2">Uncharacterized protein</fullName>
    </submittedName>
</protein>
<name>A0A974CV93_XENLA</name>
<dbReference type="EMBL" id="CM004474">
    <property type="protein sequence ID" value="OCT79386.1"/>
    <property type="molecule type" value="Genomic_DNA"/>
</dbReference>
<sequence>MGLRGAVMCSAVCACAICAGFQCILVCSRPIASLLLTICALPFASAHTALPPKNYNSHIILSINPADWGSWEL</sequence>